<protein>
    <recommendedName>
        <fullName evidence="3 6">Arabinogalactan endo-beta-1,4-galactanase</fullName>
        <ecNumber evidence="3 6">3.2.1.89</ecNumber>
    </recommendedName>
</protein>
<keyword evidence="5 6" id="KW-0326">Glycosidase</keyword>
<accession>A0A9P8F3L0</accession>
<organism evidence="7 8">
    <name type="scientific">Aureobasidium melanogenum</name>
    <name type="common">Aureobasidium pullulans var. melanogenum</name>
    <dbReference type="NCBI Taxonomy" id="46634"/>
    <lineage>
        <taxon>Eukaryota</taxon>
        <taxon>Fungi</taxon>
        <taxon>Dikarya</taxon>
        <taxon>Ascomycota</taxon>
        <taxon>Pezizomycotina</taxon>
        <taxon>Dothideomycetes</taxon>
        <taxon>Dothideomycetidae</taxon>
        <taxon>Dothideales</taxon>
        <taxon>Saccotheciaceae</taxon>
        <taxon>Aureobasidium</taxon>
    </lineage>
</organism>
<comment type="similarity">
    <text evidence="2 6">Belongs to the glycosyl hydrolase 53 family.</text>
</comment>
<dbReference type="PANTHER" id="PTHR34983:SF1">
    <property type="entry name" value="ARABINOGALACTAN ENDO-BETA-1,4-GALACTANASE A"/>
    <property type="match status" value="1"/>
</dbReference>
<evidence type="ECO:0000256" key="2">
    <source>
        <dbReference type="ARBA" id="ARBA00010687"/>
    </source>
</evidence>
<gene>
    <name evidence="7" type="ORF">KCU98_g20179</name>
</gene>
<feature type="signal peptide" evidence="6">
    <location>
        <begin position="1"/>
        <end position="19"/>
    </location>
</feature>
<sequence>MLRSTLLAVAAVLSNVAYGALTYKGADISSLIMLENQGKTFKTTAGVTQPLESILKQSGANSVRQRVWVNPADGNYNLDYNVKLS</sequence>
<evidence type="ECO:0000256" key="1">
    <source>
        <dbReference type="ARBA" id="ARBA00001695"/>
    </source>
</evidence>
<dbReference type="InterPro" id="IPR017853">
    <property type="entry name" value="GH"/>
</dbReference>
<evidence type="ECO:0000256" key="6">
    <source>
        <dbReference type="RuleBase" id="RU361192"/>
    </source>
</evidence>
<dbReference type="EMBL" id="JAHFXS010006251">
    <property type="protein sequence ID" value="KAG9933763.1"/>
    <property type="molecule type" value="Genomic_DNA"/>
</dbReference>
<dbReference type="InterPro" id="IPR011683">
    <property type="entry name" value="Glyco_hydro_53"/>
</dbReference>
<feature type="chain" id="PRO_5040541380" description="Arabinogalactan endo-beta-1,4-galactanase" evidence="6">
    <location>
        <begin position="20"/>
        <end position="85"/>
    </location>
</feature>
<evidence type="ECO:0000256" key="5">
    <source>
        <dbReference type="ARBA" id="ARBA00023295"/>
    </source>
</evidence>
<proteinExistence type="inferred from homology"/>
<comment type="caution">
    <text evidence="7">The sequence shown here is derived from an EMBL/GenBank/DDBJ whole genome shotgun (WGS) entry which is preliminary data.</text>
</comment>
<comment type="catalytic activity">
    <reaction evidence="1 6">
        <text>The enzyme specifically hydrolyzes (1-&gt;4)-beta-D-galactosidic linkages in type I arabinogalactans.</text>
        <dbReference type="EC" id="3.2.1.89"/>
    </reaction>
</comment>
<keyword evidence="4 6" id="KW-0378">Hydrolase</keyword>
<dbReference type="EC" id="3.2.1.89" evidence="3 6"/>
<dbReference type="Pfam" id="PF07745">
    <property type="entry name" value="Glyco_hydro_53"/>
    <property type="match status" value="1"/>
</dbReference>
<evidence type="ECO:0000313" key="7">
    <source>
        <dbReference type="EMBL" id="KAG9933763.1"/>
    </source>
</evidence>
<dbReference type="GO" id="GO:0045490">
    <property type="term" value="P:pectin catabolic process"/>
    <property type="evidence" value="ECO:0007669"/>
    <property type="project" value="TreeGrafter"/>
</dbReference>
<dbReference type="SUPFAM" id="SSF51445">
    <property type="entry name" value="(Trans)glycosidases"/>
    <property type="match status" value="1"/>
</dbReference>
<feature type="non-terminal residue" evidence="7">
    <location>
        <position position="85"/>
    </location>
</feature>
<keyword evidence="6" id="KW-0732">Signal</keyword>
<reference evidence="7" key="2">
    <citation type="submission" date="2021-08" db="EMBL/GenBank/DDBJ databases">
        <authorList>
            <person name="Gostincar C."/>
            <person name="Sun X."/>
            <person name="Song Z."/>
            <person name="Gunde-Cimerman N."/>
        </authorList>
    </citation>
    <scope>NUCLEOTIDE SEQUENCE</scope>
    <source>
        <strain evidence="7">EXF-9298</strain>
    </source>
</reference>
<dbReference type="Proteomes" id="UP000729357">
    <property type="component" value="Unassembled WGS sequence"/>
</dbReference>
<dbReference type="AlphaFoldDB" id="A0A9P8F3L0"/>
<evidence type="ECO:0000256" key="3">
    <source>
        <dbReference type="ARBA" id="ARBA00012556"/>
    </source>
</evidence>
<keyword evidence="8" id="KW-1185">Reference proteome</keyword>
<dbReference type="GO" id="GO:0031218">
    <property type="term" value="F:arabinogalactan endo-1,4-beta-galactosidase activity"/>
    <property type="evidence" value="ECO:0007669"/>
    <property type="project" value="UniProtKB-EC"/>
</dbReference>
<dbReference type="GO" id="GO:0015926">
    <property type="term" value="F:glucosidase activity"/>
    <property type="evidence" value="ECO:0007669"/>
    <property type="project" value="InterPro"/>
</dbReference>
<evidence type="ECO:0000313" key="8">
    <source>
        <dbReference type="Proteomes" id="UP000729357"/>
    </source>
</evidence>
<reference evidence="7" key="1">
    <citation type="journal article" date="2021" name="J Fungi (Basel)">
        <title>Virulence traits and population genomics of the black yeast Aureobasidium melanogenum.</title>
        <authorList>
            <person name="Cernosa A."/>
            <person name="Sun X."/>
            <person name="Gostincar C."/>
            <person name="Fang C."/>
            <person name="Gunde-Cimerman N."/>
            <person name="Song Z."/>
        </authorList>
    </citation>
    <scope>NUCLEOTIDE SEQUENCE</scope>
    <source>
        <strain evidence="7">EXF-9298</strain>
    </source>
</reference>
<name>A0A9P8F3L0_AURME</name>
<dbReference type="Gene3D" id="3.20.20.80">
    <property type="entry name" value="Glycosidases"/>
    <property type="match status" value="1"/>
</dbReference>
<evidence type="ECO:0000256" key="4">
    <source>
        <dbReference type="ARBA" id="ARBA00022801"/>
    </source>
</evidence>
<dbReference type="PANTHER" id="PTHR34983">
    <property type="entry name" value="ARABINOGALACTAN ENDO-BETA-1,4-GALACTANASE A"/>
    <property type="match status" value="1"/>
</dbReference>